<feature type="compositionally biased region" description="Polar residues" evidence="5">
    <location>
        <begin position="1070"/>
        <end position="1083"/>
    </location>
</feature>
<dbReference type="EMBL" id="WNYA01000006">
    <property type="protein sequence ID" value="KAG8567606.1"/>
    <property type="molecule type" value="Genomic_DNA"/>
</dbReference>
<dbReference type="GO" id="GO:0005546">
    <property type="term" value="F:phosphatidylinositol-4,5-bisphosphate binding"/>
    <property type="evidence" value="ECO:0007669"/>
    <property type="project" value="TreeGrafter"/>
</dbReference>
<dbReference type="InterPro" id="IPR011993">
    <property type="entry name" value="PH-like_dom_sf"/>
</dbReference>
<dbReference type="GO" id="GO:0043325">
    <property type="term" value="F:phosphatidylinositol-3,4-bisphosphate binding"/>
    <property type="evidence" value="ECO:0007669"/>
    <property type="project" value="TreeGrafter"/>
</dbReference>
<feature type="compositionally biased region" description="Basic and acidic residues" evidence="5">
    <location>
        <begin position="1045"/>
        <end position="1067"/>
    </location>
</feature>
<feature type="region of interest" description="Disordered" evidence="5">
    <location>
        <begin position="578"/>
        <end position="600"/>
    </location>
</feature>
<dbReference type="GO" id="GO:0080025">
    <property type="term" value="F:phosphatidylinositol-3,5-bisphosphate binding"/>
    <property type="evidence" value="ECO:0007669"/>
    <property type="project" value="TreeGrafter"/>
</dbReference>
<proteinExistence type="predicted"/>
<dbReference type="GO" id="GO:0090263">
    <property type="term" value="P:positive regulation of canonical Wnt signaling pathway"/>
    <property type="evidence" value="ECO:0007669"/>
    <property type="project" value="TreeGrafter"/>
</dbReference>
<dbReference type="Gene3D" id="2.30.29.30">
    <property type="entry name" value="Pleckstrin-homology domain (PH domain)/Phosphotyrosine-binding domain (PTB)"/>
    <property type="match status" value="1"/>
</dbReference>
<feature type="domain" description="PH" evidence="6">
    <location>
        <begin position="55"/>
        <end position="154"/>
    </location>
</feature>
<keyword evidence="2" id="KW-0963">Cytoplasm</keyword>
<feature type="region of interest" description="Disordered" evidence="5">
    <location>
        <begin position="1367"/>
        <end position="1389"/>
    </location>
</feature>
<reference evidence="7" key="1">
    <citation type="thesis" date="2020" institute="ProQuest LLC" country="789 East Eisenhower Parkway, Ann Arbor, MI, USA">
        <title>Comparative Genomics and Chromosome Evolution.</title>
        <authorList>
            <person name="Mudd A.B."/>
        </authorList>
    </citation>
    <scope>NUCLEOTIDE SEQUENCE</scope>
    <source>
        <strain evidence="7">237g6f4</strain>
        <tissue evidence="7">Blood</tissue>
    </source>
</reference>
<keyword evidence="4" id="KW-0175">Coiled coil</keyword>
<evidence type="ECO:0000256" key="4">
    <source>
        <dbReference type="SAM" id="Coils"/>
    </source>
</evidence>
<accession>A0AAV7B4Z6</accession>
<comment type="subcellular location">
    <subcellularLocation>
        <location evidence="1">Cytoplasm</location>
    </subcellularLocation>
</comment>
<feature type="coiled-coil region" evidence="4">
    <location>
        <begin position="770"/>
        <end position="804"/>
    </location>
</feature>
<dbReference type="Proteomes" id="UP000824782">
    <property type="component" value="Unassembled WGS sequence"/>
</dbReference>
<evidence type="ECO:0000259" key="6">
    <source>
        <dbReference type="PROSITE" id="PS50003"/>
    </source>
</evidence>
<evidence type="ECO:0000256" key="3">
    <source>
        <dbReference type="ARBA" id="ARBA00022553"/>
    </source>
</evidence>
<feature type="compositionally biased region" description="Pro residues" evidence="5">
    <location>
        <begin position="690"/>
        <end position="699"/>
    </location>
</feature>
<feature type="compositionally biased region" description="Low complexity" evidence="5">
    <location>
        <begin position="1092"/>
        <end position="1106"/>
    </location>
</feature>
<dbReference type="PROSITE" id="PS50003">
    <property type="entry name" value="PH_DOMAIN"/>
    <property type="match status" value="1"/>
</dbReference>
<keyword evidence="3" id="KW-0597">Phosphoprotein</keyword>
<dbReference type="PANTHER" id="PTHR12752:SF7">
    <property type="entry name" value="PLECKSTRIN HOMOLOGY DOMAIN-CONTAINING FAMILY A MEMBER 4"/>
    <property type="match status" value="1"/>
</dbReference>
<dbReference type="PANTHER" id="PTHR12752">
    <property type="entry name" value="PHOSPHOINOSITOL 3-PHOSPHATE-BINDING PROTEIN"/>
    <property type="match status" value="1"/>
</dbReference>
<dbReference type="GO" id="GO:0031234">
    <property type="term" value="C:extrinsic component of cytoplasmic side of plasma membrane"/>
    <property type="evidence" value="ECO:0007669"/>
    <property type="project" value="TreeGrafter"/>
</dbReference>
<sequence>MTEEMDRPRSGLSMASSIITTASVGQGSRPSTRSVKRVHTFGKREYSIKRDPNSPVVIRGWLYKQDSAGLRLWKRRWFVLSNFCLFYYRDSREETVLGSILLPSYEIMPANPREVKNRRFSFKAEHPGMRTYYFGADTQEDLNAWIRAMNQSALVVGDNKNKNSHGPNLTPQDELYASYEDFSHSEINTAGDDGKSSESLEIAHLSETRSQDESSRDSLPDQDRNGDFEKDRLFSGLRESLTDAIQHYTSVSQNGAVPPPTPESVVKHAEFTYSRSEVESKMSAEGKESIPEDEEWVPFHKCLSVPYQEKSPPRHLPKGFECPHDEYASPHSLSAPSSPVVVPTRVYRADLLQRNWNVKDEKLLPQPELLEVHDGGKMSPLSSSPLKTTTCPSPERVEYVVQRIIKASRSQSLPPTPSEVTRHRMIKRSPPPNLKYGSQLPCEKTLHYPESSKANVVLPIGSPTKKDMSFTPILSPKVQTQQHKTASNEDVFVAVTGSPSLGRITVRSNTPIGRVDILPSEDRIPNSANIRLCEEKSGDYYVACSRTRSHIVKSASRPLTPSDRYDVLPSDDSFSTCTMTKGPSRYSRRSQPLGAEDERLDGCGISLTPRTHGYPNGRMQIRQNTPSERVIVEEYPAEMSLTPSLRRHRSQGPRYSERSFLPPAACSSRGLGNTPKHLSKMGSVSYSQLPPLPPGPNRPHLPVGKRMSLSAVPTGTTQYRDRTPYSARVPENSIDEQSSQPGALTSVGREELYRSTKVLLTKMCGQDKLLAGIEEESAHLRAEKEKLEEALQLTHQHLDEFQGQEQVLENIWYQQRLLQDDLVYVRARLCDISLDRERAWEEYRMLENELHTVRETLERVSQIGHPQDQAAAQRDLWMINDIISGLRFNKANIHVIPDPARHPAMMMSPSPASETQTNFQRSFLYHQTVLNPLGQEKNPIDSEVVPPRPPLPKNHPTATSELDGQPCGTTREQNEQDKVSEQHEGTVTTSSAPSDAVMPLKDVADDHPFQSSNPVSIPSGHKKTLEPKASPPYMPEMGTVRKQRMSTEEQMERMRRHQEAQIHEKPKLGVTTQRQNSQRSITGSIGGKQLRTSLSDSSTSSQQIDKTSTEQKKPTLVRVTASFYPSNTSAPLNGKATKNSSSDTMLEDPTYSVVMEPQTESVTSVTSHEISPMVKVTPPLRTSSKIVTAACMQVKKDMHNGSYNKQGRRLGEERATFKNPEMEGMAADRLKPTMSRTSPGEGYTISVENERERIVNLSYTLASEAFQCSKIFTAKALADDCDTNSDVSTSDETYPWDFLRDSHSSKQHDVREHCQAASTSSLQSEKTYTKKDEHCCSSVLHEHCSEGASIPGMTKDQVSSLHYENWPAQKPGEGKDHMPSTNPDPSALPKCNGQVASYDFLIEDLHYNPLSMSKVTDFCKEEREPIRITLLQSSF</sequence>
<keyword evidence="8" id="KW-1185">Reference proteome</keyword>
<evidence type="ECO:0000256" key="2">
    <source>
        <dbReference type="ARBA" id="ARBA00022490"/>
    </source>
</evidence>
<dbReference type="Pfam" id="PF25541">
    <property type="entry name" value="TBCA_PH"/>
    <property type="match status" value="1"/>
</dbReference>
<dbReference type="Pfam" id="PF00169">
    <property type="entry name" value="PH"/>
    <property type="match status" value="1"/>
</dbReference>
<evidence type="ECO:0000256" key="5">
    <source>
        <dbReference type="SAM" id="MobiDB-lite"/>
    </source>
</evidence>
<feature type="region of interest" description="Disordered" evidence="5">
    <location>
        <begin position="644"/>
        <end position="744"/>
    </location>
</feature>
<dbReference type="SMART" id="SM00233">
    <property type="entry name" value="PH"/>
    <property type="match status" value="1"/>
</dbReference>
<feature type="compositionally biased region" description="Polar residues" evidence="5">
    <location>
        <begin position="956"/>
        <end position="971"/>
    </location>
</feature>
<dbReference type="InterPro" id="IPR001849">
    <property type="entry name" value="PH_domain"/>
</dbReference>
<dbReference type="GO" id="GO:2000096">
    <property type="term" value="P:positive regulation of Wnt signaling pathway, planar cell polarity pathway"/>
    <property type="evidence" value="ECO:0007669"/>
    <property type="project" value="TreeGrafter"/>
</dbReference>
<dbReference type="InterPro" id="IPR057971">
    <property type="entry name" value="PKHA4-7_TBCA"/>
</dbReference>
<feature type="region of interest" description="Disordered" evidence="5">
    <location>
        <begin position="934"/>
        <end position="1113"/>
    </location>
</feature>
<feature type="compositionally biased region" description="Basic and acidic residues" evidence="5">
    <location>
        <begin position="972"/>
        <end position="984"/>
    </location>
</feature>
<dbReference type="CDD" id="cd13248">
    <property type="entry name" value="PH_PEPP1_2_3"/>
    <property type="match status" value="1"/>
</dbReference>
<organism evidence="7 8">
    <name type="scientific">Engystomops pustulosus</name>
    <name type="common">Tungara frog</name>
    <name type="synonym">Physalaemus pustulosus</name>
    <dbReference type="NCBI Taxonomy" id="76066"/>
    <lineage>
        <taxon>Eukaryota</taxon>
        <taxon>Metazoa</taxon>
        <taxon>Chordata</taxon>
        <taxon>Craniata</taxon>
        <taxon>Vertebrata</taxon>
        <taxon>Euteleostomi</taxon>
        <taxon>Amphibia</taxon>
        <taxon>Batrachia</taxon>
        <taxon>Anura</taxon>
        <taxon>Neobatrachia</taxon>
        <taxon>Hyloidea</taxon>
        <taxon>Leptodactylidae</taxon>
        <taxon>Leiuperinae</taxon>
        <taxon>Engystomops</taxon>
    </lineage>
</organism>
<protein>
    <recommendedName>
        <fullName evidence="6">PH domain-containing protein</fullName>
    </recommendedName>
</protein>
<evidence type="ECO:0000313" key="7">
    <source>
        <dbReference type="EMBL" id="KAG8567606.1"/>
    </source>
</evidence>
<comment type="caution">
    <text evidence="7">The sequence shown here is derived from an EMBL/GenBank/DDBJ whole genome shotgun (WGS) entry which is preliminary data.</text>
</comment>
<dbReference type="GO" id="GO:0005737">
    <property type="term" value="C:cytoplasm"/>
    <property type="evidence" value="ECO:0007669"/>
    <property type="project" value="UniProtKB-SubCell"/>
</dbReference>
<dbReference type="SUPFAM" id="SSF50729">
    <property type="entry name" value="PH domain-like"/>
    <property type="match status" value="1"/>
</dbReference>
<name>A0AAV7B4Z6_ENGPU</name>
<dbReference type="FunFam" id="2.30.29.30:FF:000103">
    <property type="entry name" value="Pleckstrin homology domain-containing family A member 4"/>
    <property type="match status" value="1"/>
</dbReference>
<evidence type="ECO:0000313" key="8">
    <source>
        <dbReference type="Proteomes" id="UP000824782"/>
    </source>
</evidence>
<dbReference type="InterPro" id="IPR040392">
    <property type="entry name" value="PKHA4-7_PH"/>
</dbReference>
<gene>
    <name evidence="7" type="ORF">GDO81_013712</name>
</gene>
<feature type="region of interest" description="Disordered" evidence="5">
    <location>
        <begin position="205"/>
        <end position="229"/>
    </location>
</feature>
<dbReference type="GO" id="GO:0032266">
    <property type="term" value="F:phosphatidylinositol-3-phosphate binding"/>
    <property type="evidence" value="ECO:0007669"/>
    <property type="project" value="TreeGrafter"/>
</dbReference>
<evidence type="ECO:0000256" key="1">
    <source>
        <dbReference type="ARBA" id="ARBA00004496"/>
    </source>
</evidence>